<dbReference type="GO" id="GO:0003729">
    <property type="term" value="F:mRNA binding"/>
    <property type="evidence" value="ECO:0007669"/>
    <property type="project" value="TreeGrafter"/>
</dbReference>
<dbReference type="Pfam" id="PF02136">
    <property type="entry name" value="NTF2"/>
    <property type="match status" value="1"/>
</dbReference>
<comment type="caution">
    <text evidence="4">The sequence shown here is derived from an EMBL/GenBank/DDBJ whole genome shotgun (WGS) entry which is preliminary data.</text>
</comment>
<keyword evidence="1" id="KW-0694">RNA-binding</keyword>
<dbReference type="PANTHER" id="PTHR10693">
    <property type="entry name" value="RAS GTPASE-ACTIVATING PROTEIN-BINDING PROTEIN"/>
    <property type="match status" value="1"/>
</dbReference>
<dbReference type="GO" id="GO:0016579">
    <property type="term" value="P:protein deubiquitination"/>
    <property type="evidence" value="ECO:0007669"/>
    <property type="project" value="TreeGrafter"/>
</dbReference>
<dbReference type="CDD" id="cd00780">
    <property type="entry name" value="NTF2"/>
    <property type="match status" value="1"/>
</dbReference>
<dbReference type="PANTHER" id="PTHR10693:SF20">
    <property type="entry name" value="AT27578P"/>
    <property type="match status" value="1"/>
</dbReference>
<evidence type="ECO:0000259" key="3">
    <source>
        <dbReference type="PROSITE" id="PS50177"/>
    </source>
</evidence>
<dbReference type="InterPro" id="IPR039539">
    <property type="entry name" value="Ras_GTPase_bind_prot"/>
</dbReference>
<dbReference type="OrthoDB" id="339151at2759"/>
<evidence type="ECO:0000313" key="5">
    <source>
        <dbReference type="Proteomes" id="UP001149090"/>
    </source>
</evidence>
<dbReference type="SUPFAM" id="SSF54427">
    <property type="entry name" value="NTF2-like"/>
    <property type="match status" value="1"/>
</dbReference>
<reference evidence="4" key="1">
    <citation type="submission" date="2022-10" db="EMBL/GenBank/DDBJ databases">
        <title>Novel sulphate-reducing endosymbionts in the free-living metamonad Anaeramoeba.</title>
        <authorList>
            <person name="Jerlstrom-Hultqvist J."/>
            <person name="Cepicka I."/>
            <person name="Gallot-Lavallee L."/>
            <person name="Salas-Leiva D."/>
            <person name="Curtis B.A."/>
            <person name="Zahonova K."/>
            <person name="Pipaliya S."/>
            <person name="Dacks J."/>
            <person name="Roger A.J."/>
        </authorList>
    </citation>
    <scope>NUCLEOTIDE SEQUENCE</scope>
    <source>
        <strain evidence="4">BMAN</strain>
    </source>
</reference>
<dbReference type="AlphaFoldDB" id="A0A9Q0RA48"/>
<dbReference type="GO" id="GO:0005829">
    <property type="term" value="C:cytosol"/>
    <property type="evidence" value="ECO:0007669"/>
    <property type="project" value="TreeGrafter"/>
</dbReference>
<dbReference type="GO" id="GO:1990904">
    <property type="term" value="C:ribonucleoprotein complex"/>
    <property type="evidence" value="ECO:0007669"/>
    <property type="project" value="TreeGrafter"/>
</dbReference>
<dbReference type="GO" id="GO:0034517">
    <property type="term" value="P:ribophagy"/>
    <property type="evidence" value="ECO:0007669"/>
    <property type="project" value="TreeGrafter"/>
</dbReference>
<feature type="region of interest" description="Disordered" evidence="2">
    <location>
        <begin position="197"/>
        <end position="249"/>
    </location>
</feature>
<protein>
    <submittedName>
        <fullName evidence="4">Ras gtpase-activating protein-binding protein</fullName>
    </submittedName>
</protein>
<keyword evidence="5" id="KW-1185">Reference proteome</keyword>
<gene>
    <name evidence="4" type="ORF">M0811_10416</name>
</gene>
<feature type="compositionally biased region" description="Acidic residues" evidence="2">
    <location>
        <begin position="211"/>
        <end position="249"/>
    </location>
</feature>
<feature type="domain" description="NTF2" evidence="3">
    <location>
        <begin position="12"/>
        <end position="127"/>
    </location>
</feature>
<dbReference type="Proteomes" id="UP001149090">
    <property type="component" value="Unassembled WGS sequence"/>
</dbReference>
<dbReference type="InterPro" id="IPR002075">
    <property type="entry name" value="NTF2_dom"/>
</dbReference>
<accession>A0A9Q0RA48</accession>
<dbReference type="GO" id="GO:1990861">
    <property type="term" value="C:Ubp3-Bre5 deubiquitination complex"/>
    <property type="evidence" value="ECO:0007669"/>
    <property type="project" value="TreeGrafter"/>
</dbReference>
<organism evidence="4 5">
    <name type="scientific">Anaeramoeba ignava</name>
    <name type="common">Anaerobic marine amoeba</name>
    <dbReference type="NCBI Taxonomy" id="1746090"/>
    <lineage>
        <taxon>Eukaryota</taxon>
        <taxon>Metamonada</taxon>
        <taxon>Anaeramoebidae</taxon>
        <taxon>Anaeramoeba</taxon>
    </lineage>
</organism>
<dbReference type="InterPro" id="IPR018222">
    <property type="entry name" value="Nuclear_transport_factor_2_euk"/>
</dbReference>
<dbReference type="Gene3D" id="3.10.450.50">
    <property type="match status" value="1"/>
</dbReference>
<name>A0A9Q0RA48_ANAIG</name>
<dbReference type="InterPro" id="IPR032710">
    <property type="entry name" value="NTF2-like_dom_sf"/>
</dbReference>
<evidence type="ECO:0000256" key="1">
    <source>
        <dbReference type="ARBA" id="ARBA00022884"/>
    </source>
</evidence>
<sequence length="437" mass="52582">MQPQQKPTPEDIGIEFLNHYYSQLSSNPEEIINFYDKECSFSHGKDGKKSKNKTYEDLKAMFNEEKYKDCKTHVIDATYQEIKGNYILIHAIGNTTMKNNNSYKFARTFVLFQISSSFYIINDILRYLDNVQKQTQQTSPQIQPQQTNKIQQNHQQEAYDLVDLEKSFKNQTFNEKIQPKKQVEKNNQNFTSKMTYSQHNSVAQQEKSESESDESNENNQDENEQSDEQDDEQDDEQNEDQDEDQDDEQNIQNENQHQEHQEKRGIPQYHNQNYYHQQYRNQQYPQFQQNQGLYNEKYQNQQRRPYKNHSRYQNFHHSNFQQHHNWDSRQQQNFDTNWRNTDRSYQKNRQSQKNYRVLGIIEKLKRNDLMEIFQEFGEISVLTIDYERKSADIAVKKPNSEKPIPSVLEKRGLTLTIKELSNIQKRNKYSFFSSKRK</sequence>
<evidence type="ECO:0000256" key="2">
    <source>
        <dbReference type="SAM" id="MobiDB-lite"/>
    </source>
</evidence>
<evidence type="ECO:0000313" key="4">
    <source>
        <dbReference type="EMBL" id="KAJ5071354.1"/>
    </source>
</evidence>
<dbReference type="PROSITE" id="PS50177">
    <property type="entry name" value="NTF2_DOMAIN"/>
    <property type="match status" value="1"/>
</dbReference>
<proteinExistence type="predicted"/>
<dbReference type="EMBL" id="JAPDFW010000089">
    <property type="protein sequence ID" value="KAJ5071354.1"/>
    <property type="molecule type" value="Genomic_DNA"/>
</dbReference>